<name>A0ABN8HWD9_9NEOP</name>
<sequence length="129" mass="14857">MPDAPTVPFSAARYALGYIIVKYQLLTWRKNGATFHTDNDGCSPITRKETAKRTRIIGTRRLSPPIREKSRNVTLRITAFYRAFDNLRARKDALTVGLRAQTPVAWSQPQPRRPRHEYRCLESGSEVER</sequence>
<proteinExistence type="predicted"/>
<protein>
    <submittedName>
        <fullName evidence="2">Uncharacterized protein</fullName>
    </submittedName>
</protein>
<feature type="region of interest" description="Disordered" evidence="1">
    <location>
        <begin position="104"/>
        <end position="129"/>
    </location>
</feature>
<dbReference type="Proteomes" id="UP000837857">
    <property type="component" value="Chromosome 12"/>
</dbReference>
<feature type="non-terminal residue" evidence="2">
    <location>
        <position position="1"/>
    </location>
</feature>
<dbReference type="EMBL" id="OW152824">
    <property type="protein sequence ID" value="CAH2040375.1"/>
    <property type="molecule type" value="Genomic_DNA"/>
</dbReference>
<reference evidence="2" key="1">
    <citation type="submission" date="2022-03" db="EMBL/GenBank/DDBJ databases">
        <authorList>
            <person name="Martin H S."/>
        </authorList>
    </citation>
    <scope>NUCLEOTIDE SEQUENCE</scope>
</reference>
<accession>A0ABN8HWD9</accession>
<evidence type="ECO:0000313" key="2">
    <source>
        <dbReference type="EMBL" id="CAH2040375.1"/>
    </source>
</evidence>
<evidence type="ECO:0000313" key="3">
    <source>
        <dbReference type="Proteomes" id="UP000837857"/>
    </source>
</evidence>
<evidence type="ECO:0000256" key="1">
    <source>
        <dbReference type="SAM" id="MobiDB-lite"/>
    </source>
</evidence>
<organism evidence="2 3">
    <name type="scientific">Iphiclides podalirius</name>
    <name type="common">scarce swallowtail</name>
    <dbReference type="NCBI Taxonomy" id="110791"/>
    <lineage>
        <taxon>Eukaryota</taxon>
        <taxon>Metazoa</taxon>
        <taxon>Ecdysozoa</taxon>
        <taxon>Arthropoda</taxon>
        <taxon>Hexapoda</taxon>
        <taxon>Insecta</taxon>
        <taxon>Pterygota</taxon>
        <taxon>Neoptera</taxon>
        <taxon>Endopterygota</taxon>
        <taxon>Lepidoptera</taxon>
        <taxon>Glossata</taxon>
        <taxon>Ditrysia</taxon>
        <taxon>Papilionoidea</taxon>
        <taxon>Papilionidae</taxon>
        <taxon>Papilioninae</taxon>
        <taxon>Iphiclides</taxon>
    </lineage>
</organism>
<gene>
    <name evidence="2" type="ORF">IPOD504_LOCUS2523</name>
</gene>
<keyword evidence="3" id="KW-1185">Reference proteome</keyword>